<evidence type="ECO:0000256" key="7">
    <source>
        <dbReference type="SAM" id="Phobius"/>
    </source>
</evidence>
<evidence type="ECO:0008006" key="10">
    <source>
        <dbReference type="Google" id="ProtNLM"/>
    </source>
</evidence>
<feature type="transmembrane region" description="Helical" evidence="7">
    <location>
        <begin position="136"/>
        <end position="159"/>
    </location>
</feature>
<evidence type="ECO:0000256" key="5">
    <source>
        <dbReference type="ARBA" id="ARBA00023136"/>
    </source>
</evidence>
<feature type="compositionally biased region" description="Basic and acidic residues" evidence="6">
    <location>
        <begin position="212"/>
        <end position="221"/>
    </location>
</feature>
<keyword evidence="9" id="KW-1185">Reference proteome</keyword>
<protein>
    <recommendedName>
        <fullName evidence="10">Polysaccharide biosynthesis protein</fullName>
    </recommendedName>
</protein>
<accession>A0A221VW86</accession>
<feature type="transmembrane region" description="Helical" evidence="7">
    <location>
        <begin position="165"/>
        <end position="185"/>
    </location>
</feature>
<evidence type="ECO:0000256" key="2">
    <source>
        <dbReference type="ARBA" id="ARBA00022475"/>
    </source>
</evidence>
<gene>
    <name evidence="8" type="ORF">AHOG_00645</name>
</gene>
<evidence type="ECO:0000256" key="4">
    <source>
        <dbReference type="ARBA" id="ARBA00022989"/>
    </source>
</evidence>
<feature type="transmembrane region" description="Helical" evidence="7">
    <location>
        <begin position="455"/>
        <end position="474"/>
    </location>
</feature>
<feature type="region of interest" description="Disordered" evidence="6">
    <location>
        <begin position="196"/>
        <end position="281"/>
    </location>
</feature>
<feature type="transmembrane region" description="Helical" evidence="7">
    <location>
        <begin position="5"/>
        <end position="23"/>
    </location>
</feature>
<keyword evidence="2" id="KW-1003">Cell membrane</keyword>
<evidence type="ECO:0000313" key="9">
    <source>
        <dbReference type="Proteomes" id="UP000204221"/>
    </source>
</evidence>
<comment type="subcellular location">
    <subcellularLocation>
        <location evidence="1">Cell membrane</location>
        <topology evidence="1">Multi-pass membrane protein</topology>
    </subcellularLocation>
</comment>
<dbReference type="PANTHER" id="PTHR30250">
    <property type="entry name" value="PST FAMILY PREDICTED COLANIC ACID TRANSPORTER"/>
    <property type="match status" value="1"/>
</dbReference>
<keyword evidence="3 7" id="KW-0812">Transmembrane</keyword>
<evidence type="ECO:0000256" key="3">
    <source>
        <dbReference type="ARBA" id="ARBA00022692"/>
    </source>
</evidence>
<dbReference type="AlphaFoldDB" id="A0A221VW86"/>
<feature type="transmembrane region" description="Helical" evidence="7">
    <location>
        <begin position="419"/>
        <end position="443"/>
    </location>
</feature>
<evidence type="ECO:0000313" key="8">
    <source>
        <dbReference type="EMBL" id="ASO17802.1"/>
    </source>
</evidence>
<dbReference type="KEGG" id="ahg:AHOG_00645"/>
<feature type="transmembrane region" description="Helical" evidence="7">
    <location>
        <begin position="374"/>
        <end position="398"/>
    </location>
</feature>
<feature type="transmembrane region" description="Helical" evidence="7">
    <location>
        <begin position="486"/>
        <end position="504"/>
    </location>
</feature>
<feature type="transmembrane region" description="Helical" evidence="7">
    <location>
        <begin position="510"/>
        <end position="532"/>
    </location>
</feature>
<dbReference type="GO" id="GO:0005886">
    <property type="term" value="C:plasma membrane"/>
    <property type="evidence" value="ECO:0007669"/>
    <property type="project" value="UniProtKB-SubCell"/>
</dbReference>
<proteinExistence type="predicted"/>
<name>A0A221VW86_9PSEU</name>
<keyword evidence="4 7" id="KW-1133">Transmembrane helix</keyword>
<reference evidence="8 9" key="1">
    <citation type="submission" date="2017-07" db="EMBL/GenBank/DDBJ databases">
        <title>Complete genome sequence of Actinoalloteichus hoggarensis DSM 45943, type strain of Actinoalloteichus hoggarensis.</title>
        <authorList>
            <person name="Ruckert C."/>
            <person name="Nouioui I."/>
            <person name="Willmese J."/>
            <person name="van Wezel G."/>
            <person name="Klenk H.-P."/>
            <person name="Kalinowski J."/>
            <person name="Zotchev S.B."/>
        </authorList>
    </citation>
    <scope>NUCLEOTIDE SEQUENCE [LARGE SCALE GENOMIC DNA]</scope>
    <source>
        <strain evidence="8 9">DSM 45943</strain>
    </source>
</reference>
<feature type="transmembrane region" description="Helical" evidence="7">
    <location>
        <begin position="341"/>
        <end position="362"/>
    </location>
</feature>
<evidence type="ECO:0000256" key="1">
    <source>
        <dbReference type="ARBA" id="ARBA00004651"/>
    </source>
</evidence>
<dbReference type="PANTHER" id="PTHR30250:SF11">
    <property type="entry name" value="O-ANTIGEN TRANSPORTER-RELATED"/>
    <property type="match status" value="1"/>
</dbReference>
<evidence type="ECO:0000256" key="6">
    <source>
        <dbReference type="SAM" id="MobiDB-lite"/>
    </source>
</evidence>
<feature type="compositionally biased region" description="Polar residues" evidence="6">
    <location>
        <begin position="299"/>
        <end position="316"/>
    </location>
</feature>
<feature type="transmembrane region" description="Helical" evidence="7">
    <location>
        <begin position="103"/>
        <end position="124"/>
    </location>
</feature>
<feature type="region of interest" description="Disordered" evidence="6">
    <location>
        <begin position="293"/>
        <end position="316"/>
    </location>
</feature>
<dbReference type="InterPro" id="IPR050833">
    <property type="entry name" value="Poly_Biosynth_Transport"/>
</dbReference>
<dbReference type="EMBL" id="CP022521">
    <property type="protein sequence ID" value="ASO17802.1"/>
    <property type="molecule type" value="Genomic_DNA"/>
</dbReference>
<organism evidence="8 9">
    <name type="scientific">Actinoalloteichus hoggarensis</name>
    <dbReference type="NCBI Taxonomy" id="1470176"/>
    <lineage>
        <taxon>Bacteria</taxon>
        <taxon>Bacillati</taxon>
        <taxon>Actinomycetota</taxon>
        <taxon>Actinomycetes</taxon>
        <taxon>Pseudonocardiales</taxon>
        <taxon>Pseudonocardiaceae</taxon>
        <taxon>Actinoalloteichus</taxon>
    </lineage>
</organism>
<keyword evidence="5 7" id="KW-0472">Membrane</keyword>
<feature type="transmembrane region" description="Helical" evidence="7">
    <location>
        <begin position="29"/>
        <end position="49"/>
    </location>
</feature>
<dbReference type="Proteomes" id="UP000204221">
    <property type="component" value="Chromosome"/>
</dbReference>
<sequence>MGIGLVIVGIAGFGFLAIVGNTMPPAQTVALQSLYMMVSIIGPGLFVSLEQETNRVVSSGLAAGVDPRPGIRRIGMLGLALAGLTAVVLLAASPLLIDRLLGGNAVLLLLTLLSVAMSAGMFLTRGLLGASQQFTGYSASLAAEGLSRLIGCVLIVLLGLSTESLFGLAFVLGGGFAALIALPWLRREFARFPRTGAAPTTSTVTSPIEAADAEKPHEPTESHPSGPASDAPKSDASVSDAPVSDASVSDAPVSDAPASKTRLSAARPQSGLTIGAPGAELPADTAADATADLAGGERSSAQRPATGRATHTATPRQTVDHATAVAEVVAGHTVGRIARGLVFLGVATLLAQLVANLAPLVVNGRLVEDRATATAFGFAFVLTRIPLLLFSPIQAMLLPVLTKAAVHGEYDVVRKRVGIIVIAVGVVGLPGAVFSALVGPWLVVTFFGAQAEPSAAVMGLLGLSTVLLMLAQILQPALVAMGMHQTVSLAWVLGTVLLIGLLALPGDPIAAAVIAQLAGPLVVVSLTGTGLVRRLRSHNRPRPLPSE</sequence>
<feature type="transmembrane region" description="Helical" evidence="7">
    <location>
        <begin position="77"/>
        <end position="97"/>
    </location>
</feature>
<feature type="compositionally biased region" description="Low complexity" evidence="6">
    <location>
        <begin position="234"/>
        <end position="259"/>
    </location>
</feature>